<feature type="compositionally biased region" description="Basic and acidic residues" evidence="1">
    <location>
        <begin position="64"/>
        <end position="79"/>
    </location>
</feature>
<dbReference type="EMBL" id="PPTA01000001">
    <property type="protein sequence ID" value="TFB07393.1"/>
    <property type="molecule type" value="Genomic_DNA"/>
</dbReference>
<feature type="region of interest" description="Disordered" evidence="1">
    <location>
        <begin position="64"/>
        <end position="93"/>
    </location>
</feature>
<evidence type="ECO:0000256" key="1">
    <source>
        <dbReference type="SAM" id="MobiDB-lite"/>
    </source>
</evidence>
<evidence type="ECO:0000313" key="2">
    <source>
        <dbReference type="EMBL" id="TFB07393.1"/>
    </source>
</evidence>
<comment type="caution">
    <text evidence="2">The sequence shown here is derived from an EMBL/GenBank/DDBJ whole genome shotgun (WGS) entry which is preliminary data.</text>
</comment>
<dbReference type="Proteomes" id="UP001642720">
    <property type="component" value="Unassembled WGS sequence"/>
</dbReference>
<reference evidence="2 3" key="1">
    <citation type="submission" date="2018-01" db="EMBL/GenBank/DDBJ databases">
        <title>Genome characterization of the sugarcane-associated fungus Trichoderma ghanense CCMA-1212 and their application in lignocelulose bioconversion.</title>
        <authorList>
            <person name="Steindorff A.S."/>
            <person name="Mendes T.D."/>
            <person name="Vilela E.S.D."/>
            <person name="Rodrigues D.S."/>
            <person name="Formighieri E.F."/>
            <person name="Melo I.S."/>
            <person name="Favaro L.C.L."/>
        </authorList>
    </citation>
    <scope>NUCLEOTIDE SEQUENCE [LARGE SCALE GENOMIC DNA]</scope>
    <source>
        <strain evidence="2 3">CCMA-1212</strain>
    </source>
</reference>
<gene>
    <name evidence="2" type="ORF">CCMA1212_001042</name>
</gene>
<proteinExistence type="predicted"/>
<dbReference type="RefSeq" id="XP_073563594.1">
    <property type="nucleotide sequence ID" value="XM_073698482.1"/>
</dbReference>
<keyword evidence="3" id="KW-1185">Reference proteome</keyword>
<evidence type="ECO:0000313" key="3">
    <source>
        <dbReference type="Proteomes" id="UP001642720"/>
    </source>
</evidence>
<protein>
    <submittedName>
        <fullName evidence="2">Uncharacterized protein</fullName>
    </submittedName>
</protein>
<name>A0ABY2HKM4_9HYPO</name>
<sequence length="227" mass="24907">MAGVKRKASPIRGAAQLRAIVGVGSSRLESRAGGAWKRETEGSTAGDGQVFMLLLYGGRSIAESRSRERREVDGRREKQQQQQRLKQKMEREDACDGGIKDGIWEGRVDTPGDAAAGKRNSGPFPFSPASIHASPPTIRLPRTRLSAAKLDRRTGHVISESGMDAFIQRDAVTWFADKCLKVQPGKNRKRLDDGFGFRIWLEMVVLAGSIPNPCPDPIIALRLQCSL</sequence>
<dbReference type="GeneID" id="300572932"/>
<accession>A0ABY2HKM4</accession>
<organism evidence="2 3">
    <name type="scientific">Trichoderma ghanense</name>
    <dbReference type="NCBI Taxonomy" id="65468"/>
    <lineage>
        <taxon>Eukaryota</taxon>
        <taxon>Fungi</taxon>
        <taxon>Dikarya</taxon>
        <taxon>Ascomycota</taxon>
        <taxon>Pezizomycotina</taxon>
        <taxon>Sordariomycetes</taxon>
        <taxon>Hypocreomycetidae</taxon>
        <taxon>Hypocreales</taxon>
        <taxon>Hypocreaceae</taxon>
        <taxon>Trichoderma</taxon>
    </lineage>
</organism>